<dbReference type="InterPro" id="IPR001161">
    <property type="entry name" value="XPB/Ssl2"/>
</dbReference>
<dbReference type="GO" id="GO:0006289">
    <property type="term" value="P:nucleotide-excision repair"/>
    <property type="evidence" value="ECO:0007669"/>
    <property type="project" value="InterPro"/>
</dbReference>
<dbReference type="Pfam" id="PF13625">
    <property type="entry name" value="Helicase_C_3"/>
    <property type="match status" value="1"/>
</dbReference>
<dbReference type="GO" id="GO:0000112">
    <property type="term" value="C:nucleotide-excision repair factor 3 complex"/>
    <property type="evidence" value="ECO:0007669"/>
    <property type="project" value="TreeGrafter"/>
</dbReference>
<dbReference type="AlphaFoldDB" id="A0A8S1R4L6"/>
<dbReference type="GO" id="GO:0006367">
    <property type="term" value="P:transcription initiation at RNA polymerase II promoter"/>
    <property type="evidence" value="ECO:0007669"/>
    <property type="project" value="InterPro"/>
</dbReference>
<evidence type="ECO:0000256" key="4">
    <source>
        <dbReference type="ARBA" id="ARBA00022763"/>
    </source>
</evidence>
<evidence type="ECO:0000313" key="17">
    <source>
        <dbReference type="EMBL" id="CAD8123016.1"/>
    </source>
</evidence>
<dbReference type="GO" id="GO:0003677">
    <property type="term" value="F:DNA binding"/>
    <property type="evidence" value="ECO:0007669"/>
    <property type="project" value="UniProtKB-KW"/>
</dbReference>
<keyword evidence="4" id="KW-0227">DNA damage</keyword>
<reference evidence="17" key="1">
    <citation type="submission" date="2021-01" db="EMBL/GenBank/DDBJ databases">
        <authorList>
            <consortium name="Genoscope - CEA"/>
            <person name="William W."/>
        </authorList>
    </citation>
    <scope>NUCLEOTIDE SEQUENCE</scope>
</reference>
<dbReference type="InterPro" id="IPR050615">
    <property type="entry name" value="ATP-dep_DNA_Helicase"/>
</dbReference>
<dbReference type="CDD" id="cd18789">
    <property type="entry name" value="SF2_C_XPB"/>
    <property type="match status" value="1"/>
</dbReference>
<dbReference type="InterPro" id="IPR014001">
    <property type="entry name" value="Helicase_ATP-bd"/>
</dbReference>
<dbReference type="EMBL" id="CAJJDN010000142">
    <property type="protein sequence ID" value="CAD8123016.1"/>
    <property type="molecule type" value="Genomic_DNA"/>
</dbReference>
<dbReference type="InterPro" id="IPR001650">
    <property type="entry name" value="Helicase_C-like"/>
</dbReference>
<evidence type="ECO:0000256" key="2">
    <source>
        <dbReference type="ARBA" id="ARBA00006637"/>
    </source>
</evidence>
<dbReference type="EC" id="5.6.2.4" evidence="13"/>
<keyword evidence="18" id="KW-1185">Reference proteome</keyword>
<gene>
    <name evidence="17" type="ORF">PSON_ATCC_30995.1.T1420026</name>
</gene>
<comment type="catalytic activity">
    <reaction evidence="14">
        <text>ATP + H2O = ADP + phosphate + H(+)</text>
        <dbReference type="Rhea" id="RHEA:13065"/>
        <dbReference type="ChEBI" id="CHEBI:15377"/>
        <dbReference type="ChEBI" id="CHEBI:15378"/>
        <dbReference type="ChEBI" id="CHEBI:30616"/>
        <dbReference type="ChEBI" id="CHEBI:43474"/>
        <dbReference type="ChEBI" id="CHEBI:456216"/>
        <dbReference type="EC" id="5.6.2.4"/>
    </reaction>
</comment>
<name>A0A8S1R4L6_9CILI</name>
<evidence type="ECO:0000256" key="3">
    <source>
        <dbReference type="ARBA" id="ARBA00022741"/>
    </source>
</evidence>
<dbReference type="SMART" id="SM00490">
    <property type="entry name" value="HELICc"/>
    <property type="match status" value="1"/>
</dbReference>
<evidence type="ECO:0000256" key="8">
    <source>
        <dbReference type="ARBA" id="ARBA00023125"/>
    </source>
</evidence>
<comment type="subcellular location">
    <subcellularLocation>
        <location evidence="1">Nucleus</location>
    </subcellularLocation>
</comment>
<evidence type="ECO:0000259" key="16">
    <source>
        <dbReference type="PROSITE" id="PS51194"/>
    </source>
</evidence>
<dbReference type="GO" id="GO:0005524">
    <property type="term" value="F:ATP binding"/>
    <property type="evidence" value="ECO:0007669"/>
    <property type="project" value="UniProtKB-KW"/>
</dbReference>
<protein>
    <recommendedName>
        <fullName evidence="13">DNA 3'-5' helicase</fullName>
        <ecNumber evidence="13">5.6.2.4</ecNumber>
    </recommendedName>
</protein>
<keyword evidence="7" id="KW-0067">ATP-binding</keyword>
<keyword evidence="5" id="KW-0378">Hydrolase</keyword>
<evidence type="ECO:0000256" key="14">
    <source>
        <dbReference type="ARBA" id="ARBA00048988"/>
    </source>
</evidence>
<sequence>MSFEVKKRKYQTQVIEVQKQLLEDEMDYRDLEIVQQNKPLILSPDLGIIVEKFNPLYDIAFEFLMCVAEPISRSEFIHEYVLTQMSMYTAMVLQYSADDIIKLLDLLSKNRVPQKMENFIRHHTNNIGQAKFFLQDKSYYVDIGESVLDKIMMNLQDKNSLQEIIQEEQIVHNIQANPQLKNLENQILELKEADIEQLSKEIDTFKDWMAQEKTETIKFKRFRIVGDYFDLAQALIRSSVPLIQEYDFTKEQQKLDINLKPSTKPRLYQQRAAKNVIMGDYAKSGLIVLPCGAGKTLVGVICMTLIKSSTVIICDSNVSVEQWKREIETYTTIDNRRIIRITGFAKDKWQGEQPVIILTTYSWLIAQFRNNSSSTKTVWNQISEANWGICLVDEVHRLPAVQFQNVLKQIKCAIKIGLTATLLREDQKLDNLYFMIGPKLYEENLIDLMTQGFLAKPHIIEIQCDMTPIFQKEYQTKNNMSVRQLLHTGNPGKFKALQFLIKNHEMLGHKIIVFCDSLLILNYYAILLGYPVIDGDLNTDEKNKIFSIFKNSNEIKTIFVSRVGDTGIDIPSASVGIEIGYLGGSRRQKVQRLGRVMRPKQNTNNDIQAFFYSLASKDTTESEYSYKRQKYITEQLGLNTELLLENDLPYNKNPQKYKYLKQMNEMDLLEQIMLSSNDLTNKDPQFIEEEVQVITNTFSQEFGDNMSEEQLMQEYAKLPFEYFAKERWDYYIKVHPNMSQSVIAISMVYDWLNLSGYKRDAYEISRRSKQNEIINKIVFRKKQSALKKLGVQFQINYCCSQQIFKQKADALKKSLESLFPELSCNNYAIGGKSEEIAVYAIQDKKPFLIWHSHIDEPEDLTQTFGRLDQIFQQFKQ</sequence>
<comment type="caution">
    <text evidence="17">The sequence shown here is derived from an EMBL/GenBank/DDBJ whole genome shotgun (WGS) entry which is preliminary data.</text>
</comment>
<dbReference type="GO" id="GO:0005675">
    <property type="term" value="C:transcription factor TFIIH holo complex"/>
    <property type="evidence" value="ECO:0007669"/>
    <property type="project" value="TreeGrafter"/>
</dbReference>
<keyword evidence="10" id="KW-0413">Isomerase</keyword>
<evidence type="ECO:0000256" key="12">
    <source>
        <dbReference type="ARBA" id="ARBA00034617"/>
    </source>
</evidence>
<feature type="domain" description="Helicase C-terminal" evidence="16">
    <location>
        <begin position="495"/>
        <end position="648"/>
    </location>
</feature>
<dbReference type="InterPro" id="IPR006935">
    <property type="entry name" value="Helicase/UvrB_N"/>
</dbReference>
<dbReference type="Pfam" id="PF16203">
    <property type="entry name" value="ERCC3_RAD25_C"/>
    <property type="match status" value="1"/>
</dbReference>
<organism evidence="17 18">
    <name type="scientific">Paramecium sonneborni</name>
    <dbReference type="NCBI Taxonomy" id="65129"/>
    <lineage>
        <taxon>Eukaryota</taxon>
        <taxon>Sar</taxon>
        <taxon>Alveolata</taxon>
        <taxon>Ciliophora</taxon>
        <taxon>Intramacronucleata</taxon>
        <taxon>Oligohymenophorea</taxon>
        <taxon>Peniculida</taxon>
        <taxon>Parameciidae</taxon>
        <taxon>Paramecium</taxon>
    </lineage>
</organism>
<keyword evidence="6" id="KW-0347">Helicase</keyword>
<keyword evidence="11" id="KW-0539">Nucleus</keyword>
<keyword evidence="3" id="KW-0547">Nucleotide-binding</keyword>
<dbReference type="OrthoDB" id="10262986at2759"/>
<dbReference type="InterPro" id="IPR032438">
    <property type="entry name" value="ERCC3_RAD25_C"/>
</dbReference>
<dbReference type="Pfam" id="PF04851">
    <property type="entry name" value="ResIII"/>
    <property type="match status" value="1"/>
</dbReference>
<dbReference type="PROSITE" id="PS51192">
    <property type="entry name" value="HELICASE_ATP_BIND_1"/>
    <property type="match status" value="1"/>
</dbReference>
<comment type="similarity">
    <text evidence="2">Belongs to the helicase family. RAD25/XPB subfamily.</text>
</comment>
<dbReference type="PANTHER" id="PTHR11274:SF0">
    <property type="entry name" value="GENERAL TRANSCRIPTION AND DNA REPAIR FACTOR IIH HELICASE SUBUNIT XPB"/>
    <property type="match status" value="1"/>
</dbReference>
<dbReference type="InterPro" id="IPR032830">
    <property type="entry name" value="XPB/Ssl2_N"/>
</dbReference>
<dbReference type="GO" id="GO:0097550">
    <property type="term" value="C:transcription preinitiation complex"/>
    <property type="evidence" value="ECO:0007669"/>
    <property type="project" value="TreeGrafter"/>
</dbReference>
<evidence type="ECO:0000256" key="11">
    <source>
        <dbReference type="ARBA" id="ARBA00023242"/>
    </source>
</evidence>
<evidence type="ECO:0000256" key="5">
    <source>
        <dbReference type="ARBA" id="ARBA00022801"/>
    </source>
</evidence>
<dbReference type="NCBIfam" id="TIGR00603">
    <property type="entry name" value="rad25"/>
    <property type="match status" value="1"/>
</dbReference>
<evidence type="ECO:0000256" key="9">
    <source>
        <dbReference type="ARBA" id="ARBA00023204"/>
    </source>
</evidence>
<comment type="catalytic activity">
    <reaction evidence="12">
        <text>Couples ATP hydrolysis with the unwinding of duplex DNA by translocating in the 3'-5' direction.</text>
        <dbReference type="EC" id="5.6.2.4"/>
    </reaction>
</comment>
<accession>A0A8S1R4L6</accession>
<dbReference type="GO" id="GO:0016787">
    <property type="term" value="F:hydrolase activity"/>
    <property type="evidence" value="ECO:0007669"/>
    <property type="project" value="UniProtKB-KW"/>
</dbReference>
<keyword evidence="8" id="KW-0238">DNA-binding</keyword>
<evidence type="ECO:0000313" key="18">
    <source>
        <dbReference type="Proteomes" id="UP000692954"/>
    </source>
</evidence>
<evidence type="ECO:0000256" key="6">
    <source>
        <dbReference type="ARBA" id="ARBA00022806"/>
    </source>
</evidence>
<evidence type="ECO:0000259" key="15">
    <source>
        <dbReference type="PROSITE" id="PS51192"/>
    </source>
</evidence>
<evidence type="ECO:0000256" key="13">
    <source>
        <dbReference type="ARBA" id="ARBA00034808"/>
    </source>
</evidence>
<evidence type="ECO:0000256" key="10">
    <source>
        <dbReference type="ARBA" id="ARBA00023235"/>
    </source>
</evidence>
<proteinExistence type="inferred from homology"/>
<keyword evidence="9" id="KW-0234">DNA repair</keyword>
<dbReference type="PANTHER" id="PTHR11274">
    <property type="entry name" value="RAD25/XP-B DNA REPAIR HELICASE"/>
    <property type="match status" value="1"/>
</dbReference>
<feature type="domain" description="Helicase ATP-binding" evidence="15">
    <location>
        <begin position="276"/>
        <end position="440"/>
    </location>
</feature>
<dbReference type="Proteomes" id="UP000692954">
    <property type="component" value="Unassembled WGS sequence"/>
</dbReference>
<dbReference type="PROSITE" id="PS51194">
    <property type="entry name" value="HELICASE_CTER"/>
    <property type="match status" value="1"/>
</dbReference>
<dbReference type="CDD" id="cd18029">
    <property type="entry name" value="DEXHc_XPB"/>
    <property type="match status" value="1"/>
</dbReference>
<evidence type="ECO:0000256" key="1">
    <source>
        <dbReference type="ARBA" id="ARBA00004123"/>
    </source>
</evidence>
<evidence type="ECO:0000256" key="7">
    <source>
        <dbReference type="ARBA" id="ARBA00022840"/>
    </source>
</evidence>
<dbReference type="SMART" id="SM00487">
    <property type="entry name" value="DEXDc"/>
    <property type="match status" value="1"/>
</dbReference>
<dbReference type="GO" id="GO:0043138">
    <property type="term" value="F:3'-5' DNA helicase activity"/>
    <property type="evidence" value="ECO:0007669"/>
    <property type="project" value="UniProtKB-EC"/>
</dbReference>